<evidence type="ECO:0000256" key="2">
    <source>
        <dbReference type="ARBA" id="ARBA00022730"/>
    </source>
</evidence>
<keyword evidence="5 7" id="KW-0687">Ribonucleoprotein</keyword>
<dbReference type="InterPro" id="IPR057268">
    <property type="entry name" value="Ribosomal_L18"/>
</dbReference>
<dbReference type="AlphaFoldDB" id="A0A7G9GVY5"/>
<dbReference type="GO" id="GO:0022625">
    <property type="term" value="C:cytosolic large ribosomal subunit"/>
    <property type="evidence" value="ECO:0007669"/>
    <property type="project" value="TreeGrafter"/>
</dbReference>
<evidence type="ECO:0000313" key="8">
    <source>
        <dbReference type="EMBL" id="QNM14967.1"/>
    </source>
</evidence>
<proteinExistence type="inferred from homology"/>
<keyword evidence="4 7" id="KW-0689">Ribosomal protein</keyword>
<comment type="subunit">
    <text evidence="7">Part of the 50S ribosomal subunit; part of the 5S rRNA/L5/L18/L25 subcomplex. Contacts the 5S and 23S rRNAs.</text>
</comment>
<dbReference type="Gene3D" id="3.30.420.100">
    <property type="match status" value="1"/>
</dbReference>
<dbReference type="EMBL" id="CP060637">
    <property type="protein sequence ID" value="QNM14967.1"/>
    <property type="molecule type" value="Genomic_DNA"/>
</dbReference>
<comment type="similarity">
    <text evidence="1 7">Belongs to the universal ribosomal protein uL18 family.</text>
</comment>
<comment type="function">
    <text evidence="7">This is one of the proteins that bind and probably mediate the attachment of the 5S RNA into the large ribosomal subunit, where it forms part of the central protuberance.</text>
</comment>
<keyword evidence="9" id="KW-1185">Reference proteome</keyword>
<organism evidence="8 9">
    <name type="scientific">Fusobacterium hominis</name>
    <dbReference type="NCBI Taxonomy" id="2764326"/>
    <lineage>
        <taxon>Bacteria</taxon>
        <taxon>Fusobacteriati</taxon>
        <taxon>Fusobacteriota</taxon>
        <taxon>Fusobacteriia</taxon>
        <taxon>Fusobacteriales</taxon>
        <taxon>Fusobacteriaceae</taxon>
        <taxon>Fusobacterium</taxon>
    </lineage>
</organism>
<dbReference type="InterPro" id="IPR005484">
    <property type="entry name" value="Ribosomal_uL18_bac/plant/anim"/>
</dbReference>
<sequence>MFKKVNRQAVRTRKHLSIRNKISGTAERPRLSVYRSNNNIFAQLIDDVNGVTLVSASTIDKALKASIANGGNLDAAKAVGKALGERAAAKGIKNVVFDRSGYKYMGRIAALAEAAREAGLSF</sequence>
<dbReference type="Pfam" id="PF00861">
    <property type="entry name" value="Ribosomal_L18p"/>
    <property type="match status" value="1"/>
</dbReference>
<evidence type="ECO:0000256" key="3">
    <source>
        <dbReference type="ARBA" id="ARBA00022884"/>
    </source>
</evidence>
<dbReference type="GO" id="GO:0003735">
    <property type="term" value="F:structural constituent of ribosome"/>
    <property type="evidence" value="ECO:0007669"/>
    <property type="project" value="InterPro"/>
</dbReference>
<evidence type="ECO:0000313" key="9">
    <source>
        <dbReference type="Proteomes" id="UP000515913"/>
    </source>
</evidence>
<keyword evidence="2 7" id="KW-0699">rRNA-binding</keyword>
<gene>
    <name evidence="7 8" type="primary">rplR</name>
    <name evidence="8" type="ORF">H9Q81_08465</name>
</gene>
<dbReference type="FunFam" id="3.30.420.100:FF:000001">
    <property type="entry name" value="50S ribosomal protein L18"/>
    <property type="match status" value="1"/>
</dbReference>
<dbReference type="NCBIfam" id="TIGR00060">
    <property type="entry name" value="L18_bact"/>
    <property type="match status" value="1"/>
</dbReference>
<dbReference type="KEGG" id="fho:H9Q81_08465"/>
<evidence type="ECO:0000256" key="7">
    <source>
        <dbReference type="HAMAP-Rule" id="MF_01337"/>
    </source>
</evidence>
<dbReference type="GO" id="GO:0006412">
    <property type="term" value="P:translation"/>
    <property type="evidence" value="ECO:0007669"/>
    <property type="project" value="UniProtKB-UniRule"/>
</dbReference>
<dbReference type="InterPro" id="IPR004389">
    <property type="entry name" value="Ribosomal_uL18_bac-type"/>
</dbReference>
<dbReference type="HAMAP" id="MF_01337_B">
    <property type="entry name" value="Ribosomal_uL18_B"/>
    <property type="match status" value="1"/>
</dbReference>
<dbReference type="RefSeq" id="WP_101474521.1">
    <property type="nucleotide sequence ID" value="NZ_CP060637.1"/>
</dbReference>
<accession>A0A7G9GVY5</accession>
<dbReference type="CDD" id="cd00432">
    <property type="entry name" value="Ribosomal_L18_L5e"/>
    <property type="match status" value="1"/>
</dbReference>
<dbReference type="PANTHER" id="PTHR12899">
    <property type="entry name" value="39S RIBOSOMAL PROTEIN L18, MITOCHONDRIAL"/>
    <property type="match status" value="1"/>
</dbReference>
<evidence type="ECO:0000256" key="6">
    <source>
        <dbReference type="ARBA" id="ARBA00035197"/>
    </source>
</evidence>
<protein>
    <recommendedName>
        <fullName evidence="6 7">Large ribosomal subunit protein uL18</fullName>
    </recommendedName>
</protein>
<evidence type="ECO:0000256" key="5">
    <source>
        <dbReference type="ARBA" id="ARBA00023274"/>
    </source>
</evidence>
<evidence type="ECO:0000256" key="1">
    <source>
        <dbReference type="ARBA" id="ARBA00007116"/>
    </source>
</evidence>
<evidence type="ECO:0000256" key="4">
    <source>
        <dbReference type="ARBA" id="ARBA00022980"/>
    </source>
</evidence>
<dbReference type="SUPFAM" id="SSF53137">
    <property type="entry name" value="Translational machinery components"/>
    <property type="match status" value="1"/>
</dbReference>
<name>A0A7G9GVY5_9FUSO</name>
<dbReference type="PANTHER" id="PTHR12899:SF3">
    <property type="entry name" value="LARGE RIBOSOMAL SUBUNIT PROTEIN UL18M"/>
    <property type="match status" value="1"/>
</dbReference>
<dbReference type="Proteomes" id="UP000515913">
    <property type="component" value="Chromosome"/>
</dbReference>
<keyword evidence="3 7" id="KW-0694">RNA-binding</keyword>
<dbReference type="GO" id="GO:0008097">
    <property type="term" value="F:5S rRNA binding"/>
    <property type="evidence" value="ECO:0007669"/>
    <property type="project" value="TreeGrafter"/>
</dbReference>
<reference evidence="8 9" key="1">
    <citation type="submission" date="2020-08" db="EMBL/GenBank/DDBJ databases">
        <authorList>
            <person name="Liu C."/>
            <person name="Sun Q."/>
        </authorList>
    </citation>
    <scope>NUCLEOTIDE SEQUENCE [LARGE SCALE GENOMIC DNA]</scope>
    <source>
        <strain evidence="8 9">NSJ-57</strain>
    </source>
</reference>